<dbReference type="AlphaFoldDB" id="A0A428QMI5"/>
<evidence type="ECO:0000313" key="2">
    <source>
        <dbReference type="EMBL" id="RSL66495.1"/>
    </source>
</evidence>
<name>A0A428QMI5_9HYPO</name>
<dbReference type="EMBL" id="NKCI01000024">
    <property type="protein sequence ID" value="RSL66495.1"/>
    <property type="molecule type" value="Genomic_DNA"/>
</dbReference>
<dbReference type="Proteomes" id="UP000288168">
    <property type="component" value="Unassembled WGS sequence"/>
</dbReference>
<feature type="compositionally biased region" description="Polar residues" evidence="1">
    <location>
        <begin position="35"/>
        <end position="51"/>
    </location>
</feature>
<sequence>MSDINKEVSDIQLQAYKSSLVPKTINQTRYKHQQNLHTSSYPKPQKHTNFPNLHEKTAKMPEYPVQIHVIEKKALTAVEKVQAAIDEIYGKGMAAVEEDTSKFVVKTIMVHPENLLGELKKKGC</sequence>
<protein>
    <submittedName>
        <fullName evidence="2">Uncharacterized protein</fullName>
    </submittedName>
</protein>
<gene>
    <name evidence="2" type="ORF">CEP54_003652</name>
</gene>
<comment type="caution">
    <text evidence="2">The sequence shown here is derived from an EMBL/GenBank/DDBJ whole genome shotgun (WGS) entry which is preliminary data.</text>
</comment>
<accession>A0A428QMI5</accession>
<reference evidence="2 3" key="1">
    <citation type="submission" date="2017-06" db="EMBL/GenBank/DDBJ databases">
        <title>Comparative genomic analysis of Ambrosia Fusariam Clade fungi.</title>
        <authorList>
            <person name="Stajich J.E."/>
            <person name="Carrillo J."/>
            <person name="Kijimoto T."/>
            <person name="Eskalen A."/>
            <person name="O'Donnell K."/>
            <person name="Kasson M."/>
        </authorList>
    </citation>
    <scope>NUCLEOTIDE SEQUENCE [LARGE SCALE GENOMIC DNA]</scope>
    <source>
        <strain evidence="2 3">NRRL62584</strain>
    </source>
</reference>
<evidence type="ECO:0000313" key="3">
    <source>
        <dbReference type="Proteomes" id="UP000288168"/>
    </source>
</evidence>
<feature type="region of interest" description="Disordered" evidence="1">
    <location>
        <begin position="32"/>
        <end position="51"/>
    </location>
</feature>
<evidence type="ECO:0000256" key="1">
    <source>
        <dbReference type="SAM" id="MobiDB-lite"/>
    </source>
</evidence>
<dbReference type="OrthoDB" id="5095115at2759"/>
<organism evidence="2 3">
    <name type="scientific">Fusarium duplospermum</name>
    <dbReference type="NCBI Taxonomy" id="1325734"/>
    <lineage>
        <taxon>Eukaryota</taxon>
        <taxon>Fungi</taxon>
        <taxon>Dikarya</taxon>
        <taxon>Ascomycota</taxon>
        <taxon>Pezizomycotina</taxon>
        <taxon>Sordariomycetes</taxon>
        <taxon>Hypocreomycetidae</taxon>
        <taxon>Hypocreales</taxon>
        <taxon>Nectriaceae</taxon>
        <taxon>Fusarium</taxon>
        <taxon>Fusarium solani species complex</taxon>
    </lineage>
</organism>
<proteinExistence type="predicted"/>
<keyword evidence="3" id="KW-1185">Reference proteome</keyword>